<dbReference type="STRING" id="1122142.SAMN02910414_01556"/>
<keyword evidence="2" id="KW-0238">DNA-binding</keyword>
<name>A0A1H3JW33_9FIRM</name>
<dbReference type="InterPro" id="IPR050090">
    <property type="entry name" value="Tyrosine_recombinase_XerCD"/>
</dbReference>
<dbReference type="Gene3D" id="1.10.443.10">
    <property type="entry name" value="Intergrase catalytic core"/>
    <property type="match status" value="1"/>
</dbReference>
<dbReference type="InterPro" id="IPR002104">
    <property type="entry name" value="Integrase_catalytic"/>
</dbReference>
<dbReference type="InterPro" id="IPR011010">
    <property type="entry name" value="DNA_brk_join_enz"/>
</dbReference>
<dbReference type="GO" id="GO:0008907">
    <property type="term" value="F:integrase activity"/>
    <property type="evidence" value="ECO:0007669"/>
    <property type="project" value="InterPro"/>
</dbReference>
<keyword evidence="6" id="KW-1185">Reference proteome</keyword>
<dbReference type="GO" id="GO:0006310">
    <property type="term" value="P:DNA recombination"/>
    <property type="evidence" value="ECO:0007669"/>
    <property type="project" value="UniProtKB-KW"/>
</dbReference>
<accession>A0A1H3JW33</accession>
<reference evidence="5 6" key="1">
    <citation type="submission" date="2016-10" db="EMBL/GenBank/DDBJ databases">
        <authorList>
            <person name="de Groot N.N."/>
        </authorList>
    </citation>
    <scope>NUCLEOTIDE SEQUENCE [LARGE SCALE GENOMIC DNA]</scope>
    <source>
        <strain evidence="5 6">DSM 14045</strain>
    </source>
</reference>
<dbReference type="PANTHER" id="PTHR30349:SF41">
    <property type="entry name" value="INTEGRASE_RECOMBINASE PROTEIN MJ0367-RELATED"/>
    <property type="match status" value="1"/>
</dbReference>
<dbReference type="RefSeq" id="WP_074717776.1">
    <property type="nucleotide sequence ID" value="NZ_FNPG01000018.1"/>
</dbReference>
<evidence type="ECO:0000313" key="6">
    <source>
        <dbReference type="Proteomes" id="UP000183918"/>
    </source>
</evidence>
<evidence type="ECO:0000259" key="4">
    <source>
        <dbReference type="PROSITE" id="PS51898"/>
    </source>
</evidence>
<dbReference type="SUPFAM" id="SSF56349">
    <property type="entry name" value="DNA breaking-rejoining enzymes"/>
    <property type="match status" value="1"/>
</dbReference>
<evidence type="ECO:0000256" key="3">
    <source>
        <dbReference type="ARBA" id="ARBA00023172"/>
    </source>
</evidence>
<dbReference type="Gene3D" id="3.30.160.60">
    <property type="entry name" value="Classic Zinc Finger"/>
    <property type="match status" value="1"/>
</dbReference>
<keyword evidence="3" id="KW-0233">DNA recombination</keyword>
<gene>
    <name evidence="5" type="ORF">SAMN02910414_01556</name>
</gene>
<feature type="domain" description="Tyr recombinase" evidence="4">
    <location>
        <begin position="179"/>
        <end position="401"/>
    </location>
</feature>
<dbReference type="SUPFAM" id="SSF54171">
    <property type="entry name" value="DNA-binding domain"/>
    <property type="match status" value="1"/>
</dbReference>
<dbReference type="EMBL" id="FNPG01000018">
    <property type="protein sequence ID" value="SDY44091.1"/>
    <property type="molecule type" value="Genomic_DNA"/>
</dbReference>
<dbReference type="OrthoDB" id="9803188at2"/>
<dbReference type="PROSITE" id="PS51898">
    <property type="entry name" value="TYR_RECOMBINASE"/>
    <property type="match status" value="1"/>
</dbReference>
<dbReference type="InterPro" id="IPR013762">
    <property type="entry name" value="Integrase-like_cat_sf"/>
</dbReference>
<dbReference type="Pfam" id="PF00589">
    <property type="entry name" value="Phage_integrase"/>
    <property type="match status" value="1"/>
</dbReference>
<dbReference type="Pfam" id="PF02920">
    <property type="entry name" value="Integrase_DNA"/>
    <property type="match status" value="1"/>
</dbReference>
<dbReference type="InterPro" id="IPR010998">
    <property type="entry name" value="Integrase_recombinase_N"/>
</dbReference>
<dbReference type="InterPro" id="IPR004191">
    <property type="entry name" value="Integrase_Tn916-type_DNA-bd_N"/>
</dbReference>
<dbReference type="Proteomes" id="UP000183918">
    <property type="component" value="Unassembled WGS sequence"/>
</dbReference>
<sequence length="410" mass="47482">MAYRMRKDPQGHTLKNGECYRKDGRYSYSWTNPRGERKTIYSTNLQALRKREKQLIYDLEDGIDPLAANVVTVNQLWDKYIKQKYDLKDTTRNNYIYCYDRWVRNGFGKLKLSRVKYSDVKDFYYDLILKKGLKANTVDSVQCLLHPIFQMAIRDQLIRVNPTEGVMAEIKKNKSWAPKKKTALTVPQQKALLNYVEESDTYSGWYPVITVLLGTGMRISECLGLRWDDLNFDENYISVNHNLIYRPNAEGKVVHSIQTPKTEAGIRTIPMLPEVREAFLMEYEIQKCTGFCQSVVDDYSGFVFSSAKGNVYTPESVNNAIKRICEAYNKEETQLAKKEKRSPILLPDFSCHILRHTFCTRLCESETNLKVIQSIMGHSDISTTMNIYADCTAEQKQEVLNNLEGRVIIK</sequence>
<dbReference type="GO" id="GO:0003677">
    <property type="term" value="F:DNA binding"/>
    <property type="evidence" value="ECO:0007669"/>
    <property type="project" value="UniProtKB-KW"/>
</dbReference>
<proteinExistence type="inferred from homology"/>
<organism evidence="5 6">
    <name type="scientific">Lachnobacterium bovis DSM 14045</name>
    <dbReference type="NCBI Taxonomy" id="1122142"/>
    <lineage>
        <taxon>Bacteria</taxon>
        <taxon>Bacillati</taxon>
        <taxon>Bacillota</taxon>
        <taxon>Clostridia</taxon>
        <taxon>Lachnospirales</taxon>
        <taxon>Lachnospiraceae</taxon>
        <taxon>Lachnobacterium</taxon>
    </lineage>
</organism>
<evidence type="ECO:0000256" key="1">
    <source>
        <dbReference type="ARBA" id="ARBA00008857"/>
    </source>
</evidence>
<dbReference type="Gene3D" id="1.10.150.130">
    <property type="match status" value="1"/>
</dbReference>
<dbReference type="AlphaFoldDB" id="A0A1H3JW33"/>
<dbReference type="PANTHER" id="PTHR30349">
    <property type="entry name" value="PHAGE INTEGRASE-RELATED"/>
    <property type="match status" value="1"/>
</dbReference>
<comment type="similarity">
    <text evidence="1">Belongs to the 'phage' integrase family.</text>
</comment>
<evidence type="ECO:0000256" key="2">
    <source>
        <dbReference type="ARBA" id="ARBA00023125"/>
    </source>
</evidence>
<protein>
    <submittedName>
        <fullName evidence="5">Site-specific recombinase XerD</fullName>
    </submittedName>
</protein>
<dbReference type="CDD" id="cd01189">
    <property type="entry name" value="INT_ICEBs1_C_like"/>
    <property type="match status" value="1"/>
</dbReference>
<dbReference type="InterPro" id="IPR016177">
    <property type="entry name" value="DNA-bd_dom_sf"/>
</dbReference>
<evidence type="ECO:0000313" key="5">
    <source>
        <dbReference type="EMBL" id="SDY44091.1"/>
    </source>
</evidence>